<dbReference type="AlphaFoldDB" id="A0A2P2PH72"/>
<name>A0A2P2PH72_RHIMU</name>
<dbReference type="EMBL" id="GGEC01073579">
    <property type="protein sequence ID" value="MBX54063.1"/>
    <property type="molecule type" value="Transcribed_RNA"/>
</dbReference>
<organism evidence="1">
    <name type="scientific">Rhizophora mucronata</name>
    <name type="common">Asiatic mangrove</name>
    <dbReference type="NCBI Taxonomy" id="61149"/>
    <lineage>
        <taxon>Eukaryota</taxon>
        <taxon>Viridiplantae</taxon>
        <taxon>Streptophyta</taxon>
        <taxon>Embryophyta</taxon>
        <taxon>Tracheophyta</taxon>
        <taxon>Spermatophyta</taxon>
        <taxon>Magnoliopsida</taxon>
        <taxon>eudicotyledons</taxon>
        <taxon>Gunneridae</taxon>
        <taxon>Pentapetalae</taxon>
        <taxon>rosids</taxon>
        <taxon>fabids</taxon>
        <taxon>Malpighiales</taxon>
        <taxon>Rhizophoraceae</taxon>
        <taxon>Rhizophora</taxon>
    </lineage>
</organism>
<sequence>MSAWNTSNSNMHTSILGLQICKAYLTYRRI</sequence>
<protein>
    <submittedName>
        <fullName evidence="1">Uncharacterized protein</fullName>
    </submittedName>
</protein>
<accession>A0A2P2PH72</accession>
<evidence type="ECO:0000313" key="1">
    <source>
        <dbReference type="EMBL" id="MBX54063.1"/>
    </source>
</evidence>
<proteinExistence type="predicted"/>
<reference evidence="1" key="1">
    <citation type="submission" date="2018-02" db="EMBL/GenBank/DDBJ databases">
        <title>Rhizophora mucronata_Transcriptome.</title>
        <authorList>
            <person name="Meera S.P."/>
            <person name="Sreeshan A."/>
            <person name="Augustine A."/>
        </authorList>
    </citation>
    <scope>NUCLEOTIDE SEQUENCE</scope>
    <source>
        <tissue evidence="1">Leaf</tissue>
    </source>
</reference>